<gene>
    <name evidence="10" type="ORF">CHIRRI_LOCUS1238</name>
</gene>
<feature type="compositionally biased region" description="Polar residues" evidence="8">
    <location>
        <begin position="201"/>
        <end position="219"/>
    </location>
</feature>
<dbReference type="SUPFAM" id="SSF63748">
    <property type="entry name" value="Tudor/PWWP/MBT"/>
    <property type="match status" value="1"/>
</dbReference>
<reference evidence="10" key="1">
    <citation type="submission" date="2022-01" db="EMBL/GenBank/DDBJ databases">
        <authorList>
            <person name="King R."/>
        </authorList>
    </citation>
    <scope>NUCLEOTIDE SEQUENCE</scope>
</reference>
<dbReference type="InterPro" id="IPR035501">
    <property type="entry name" value="GLYR1_PWWP"/>
</dbReference>
<dbReference type="Proteomes" id="UP001153620">
    <property type="component" value="Chromosome 1"/>
</dbReference>
<dbReference type="InterPro" id="IPR000313">
    <property type="entry name" value="PWWP_dom"/>
</dbReference>
<reference evidence="10" key="2">
    <citation type="submission" date="2022-10" db="EMBL/GenBank/DDBJ databases">
        <authorList>
            <consortium name="ENA_rothamsted_submissions"/>
            <consortium name="culmorum"/>
            <person name="King R."/>
        </authorList>
    </citation>
    <scope>NUCLEOTIDE SEQUENCE</scope>
</reference>
<dbReference type="Gene3D" id="3.40.50.720">
    <property type="entry name" value="NAD(P)-binding Rossmann-like Domain"/>
    <property type="match status" value="1"/>
</dbReference>
<dbReference type="SUPFAM" id="SSF48179">
    <property type="entry name" value="6-phosphogluconate dehydrogenase C-terminal domain-like"/>
    <property type="match status" value="1"/>
</dbReference>
<dbReference type="InterPro" id="IPR051265">
    <property type="entry name" value="HIBADH-related_NP60_sf"/>
</dbReference>
<organism evidence="10 11">
    <name type="scientific">Chironomus riparius</name>
    <dbReference type="NCBI Taxonomy" id="315576"/>
    <lineage>
        <taxon>Eukaryota</taxon>
        <taxon>Metazoa</taxon>
        <taxon>Ecdysozoa</taxon>
        <taxon>Arthropoda</taxon>
        <taxon>Hexapoda</taxon>
        <taxon>Insecta</taxon>
        <taxon>Pterygota</taxon>
        <taxon>Neoptera</taxon>
        <taxon>Endopterygota</taxon>
        <taxon>Diptera</taxon>
        <taxon>Nematocera</taxon>
        <taxon>Chironomoidea</taxon>
        <taxon>Chironomidae</taxon>
        <taxon>Chironominae</taxon>
        <taxon>Chironomus</taxon>
    </lineage>
</organism>
<dbReference type="CDD" id="cd05836">
    <property type="entry name" value="PWWP_GLYR1"/>
    <property type="match status" value="1"/>
</dbReference>
<evidence type="ECO:0000256" key="5">
    <source>
        <dbReference type="ARBA" id="ARBA00034140"/>
    </source>
</evidence>
<dbReference type="GO" id="GO:0051287">
    <property type="term" value="F:NAD binding"/>
    <property type="evidence" value="ECO:0007669"/>
    <property type="project" value="InterPro"/>
</dbReference>
<evidence type="ECO:0000259" key="9">
    <source>
        <dbReference type="PROSITE" id="PS50812"/>
    </source>
</evidence>
<dbReference type="PROSITE" id="PS50812">
    <property type="entry name" value="PWWP"/>
    <property type="match status" value="1"/>
</dbReference>
<sequence>MNETMSLNINDLVWAKMKGYCAWPGRIVEPSDQLNKLKKTEKSQCVYFFGSHNYAWIEDNNVYPYLDFKEQMVKLGKPKNSFDKAVGEIEAYMKNPAANDVIITPARKKSITKVRQSVASEDIPSVPIPDPVEENQGANHIESGEDETPKKVNKVIPVKRSTQKKPKQASSKKKKLEIDDSEEVVPAKRQRSIPSSPIARNHNNNNELSSDFSSSQKEYSSPVPRSRVARAVIDRPDIFSQSKPDIEELDVETITETLKSKNIKASSNKFGFIGLGIMGSGVVKNLINSGHDVCVYNRTHDKTKKFEKCGATVMLTPSDVVEHADITFSCVSDPQALKDTIFGQYGVASLPPELVREKGFVEMTTIDADTSKDIESALNDIGMQYLEAQIHGTKAQAEEGKLIILAAGNKTLFDSCQTCFEAMGRNSFFVGDTGNATKMNLVLQTITGITIAGLADSLALAEKAGLQTDTFLEVMSNTNLRSDLIMDKGLAMIDTRFSQINLPLQHMQKDLRLAINMSDSLNNPMPLTTIANEAFKNARRAGLNENDASAIYYRARH</sequence>
<dbReference type="Pfam" id="PF14833">
    <property type="entry name" value="NAD_binding_11"/>
    <property type="match status" value="1"/>
</dbReference>
<evidence type="ECO:0000256" key="6">
    <source>
        <dbReference type="ARBA" id="ARBA00078412"/>
    </source>
</evidence>
<proteinExistence type="inferred from homology"/>
<feature type="region of interest" description="Disordered" evidence="8">
    <location>
        <begin position="116"/>
        <end position="227"/>
    </location>
</feature>
<dbReference type="GO" id="GO:0031491">
    <property type="term" value="F:nucleosome binding"/>
    <property type="evidence" value="ECO:0007669"/>
    <property type="project" value="TreeGrafter"/>
</dbReference>
<dbReference type="InterPro" id="IPR013328">
    <property type="entry name" value="6PGD_dom2"/>
</dbReference>
<evidence type="ECO:0000256" key="7">
    <source>
        <dbReference type="ARBA" id="ARBA00082969"/>
    </source>
</evidence>
<feature type="domain" description="PWWP" evidence="9">
    <location>
        <begin position="9"/>
        <end position="68"/>
    </location>
</feature>
<keyword evidence="11" id="KW-1185">Reference proteome</keyword>
<dbReference type="EMBL" id="OU895877">
    <property type="protein sequence ID" value="CAG9798253.1"/>
    <property type="molecule type" value="Genomic_DNA"/>
</dbReference>
<keyword evidence="3" id="KW-0158">Chromosome</keyword>
<evidence type="ECO:0000313" key="10">
    <source>
        <dbReference type="EMBL" id="CAG9798253.1"/>
    </source>
</evidence>
<dbReference type="GO" id="GO:0140673">
    <property type="term" value="P:transcription elongation-coupled chromatin remodeling"/>
    <property type="evidence" value="ECO:0007669"/>
    <property type="project" value="TreeGrafter"/>
</dbReference>
<accession>A0A9N9RJZ7</accession>
<evidence type="ECO:0000256" key="8">
    <source>
        <dbReference type="SAM" id="MobiDB-lite"/>
    </source>
</evidence>
<dbReference type="GO" id="GO:0003677">
    <property type="term" value="F:DNA binding"/>
    <property type="evidence" value="ECO:0007669"/>
    <property type="project" value="TreeGrafter"/>
</dbReference>
<protein>
    <recommendedName>
        <fullName evidence="5">Cytokine-like nuclear factor N-PAC</fullName>
    </recommendedName>
    <alternativeName>
        <fullName evidence="4">Glyoxylate reductase 1 homolog</fullName>
    </alternativeName>
    <alternativeName>
        <fullName evidence="7">Nuclear protein NP60 homolog</fullName>
    </alternativeName>
    <alternativeName>
        <fullName evidence="6">Putative oxidoreductase GLYR1 homolog</fullName>
    </alternativeName>
</protein>
<dbReference type="PANTHER" id="PTHR43580">
    <property type="entry name" value="OXIDOREDUCTASE GLYR1-RELATED"/>
    <property type="match status" value="1"/>
</dbReference>
<dbReference type="PANTHER" id="PTHR43580:SF2">
    <property type="entry name" value="CYTOKINE-LIKE NUCLEAR FACTOR N-PAC"/>
    <property type="match status" value="1"/>
</dbReference>
<evidence type="ECO:0000256" key="4">
    <source>
        <dbReference type="ARBA" id="ARBA00030287"/>
    </source>
</evidence>
<dbReference type="InterPro" id="IPR029154">
    <property type="entry name" value="HIBADH-like_NADP-bd"/>
</dbReference>
<dbReference type="FunFam" id="3.40.50.720:FF:000058">
    <property type="entry name" value="Putative oxidoreductase GLYR1 homolog"/>
    <property type="match status" value="1"/>
</dbReference>
<comment type="similarity">
    <text evidence="2">Belongs to the HIBADH-related family. NP60 subfamily.</text>
</comment>
<name>A0A9N9RJZ7_9DIPT</name>
<evidence type="ECO:0000256" key="3">
    <source>
        <dbReference type="ARBA" id="ARBA00022454"/>
    </source>
</evidence>
<dbReference type="Gene3D" id="2.30.30.140">
    <property type="match status" value="1"/>
</dbReference>
<dbReference type="InterPro" id="IPR006115">
    <property type="entry name" value="6PGDH_NADP-bd"/>
</dbReference>
<evidence type="ECO:0000256" key="1">
    <source>
        <dbReference type="ARBA" id="ARBA00004286"/>
    </source>
</evidence>
<evidence type="ECO:0000256" key="2">
    <source>
        <dbReference type="ARBA" id="ARBA00007598"/>
    </source>
</evidence>
<dbReference type="InterPro" id="IPR036291">
    <property type="entry name" value="NAD(P)-bd_dom_sf"/>
</dbReference>
<dbReference type="AlphaFoldDB" id="A0A9N9RJZ7"/>
<evidence type="ECO:0000313" key="11">
    <source>
        <dbReference type="Proteomes" id="UP001153620"/>
    </source>
</evidence>
<dbReference type="Pfam" id="PF00855">
    <property type="entry name" value="PWWP"/>
    <property type="match status" value="1"/>
</dbReference>
<dbReference type="GO" id="GO:0000785">
    <property type="term" value="C:chromatin"/>
    <property type="evidence" value="ECO:0007669"/>
    <property type="project" value="TreeGrafter"/>
</dbReference>
<dbReference type="InterPro" id="IPR008927">
    <property type="entry name" value="6-PGluconate_DH-like_C_sf"/>
</dbReference>
<dbReference type="SUPFAM" id="SSF51735">
    <property type="entry name" value="NAD(P)-binding Rossmann-fold domains"/>
    <property type="match status" value="1"/>
</dbReference>
<dbReference type="GO" id="GO:0050661">
    <property type="term" value="F:NADP binding"/>
    <property type="evidence" value="ECO:0007669"/>
    <property type="project" value="InterPro"/>
</dbReference>
<dbReference type="SMART" id="SM00293">
    <property type="entry name" value="PWWP"/>
    <property type="match status" value="1"/>
</dbReference>
<dbReference type="OrthoDB" id="21615at2759"/>
<feature type="compositionally biased region" description="Basic residues" evidence="8">
    <location>
        <begin position="161"/>
        <end position="175"/>
    </location>
</feature>
<comment type="subcellular location">
    <subcellularLocation>
        <location evidence="1">Chromosome</location>
    </subcellularLocation>
</comment>
<dbReference type="Gene3D" id="1.10.1040.10">
    <property type="entry name" value="N-(1-d-carboxylethyl)-l-norvaline Dehydrogenase, domain 2"/>
    <property type="match status" value="1"/>
</dbReference>
<dbReference type="Pfam" id="PF03446">
    <property type="entry name" value="NAD_binding_2"/>
    <property type="match status" value="1"/>
</dbReference>